<sequence length="74" mass="8605">MRRRFTMIIWVNEQLDPMGIVYSCIACSDEKQAQDCHESFQKDLTETQKQEGWVAVLRSVESWDDVPVSALKLN</sequence>
<proteinExistence type="predicted"/>
<dbReference type="PATRIC" id="fig|388467.6.peg.3007"/>
<evidence type="ECO:0000313" key="2">
    <source>
        <dbReference type="Proteomes" id="UP000027395"/>
    </source>
</evidence>
<protein>
    <recommendedName>
        <fullName evidence="3">Glycogen debranching protein</fullName>
    </recommendedName>
</protein>
<gene>
    <name evidence="1" type="ORF">A19Y_3063</name>
</gene>
<reference evidence="1 2" key="1">
    <citation type="journal article" date="2014" name="Appl. Environ. Microbiol.">
        <title>Elucidation of insertion elements encoded on plasmids and in vitro construction of shuttle vectors from the toxic cyanobacterium Planktothrix.</title>
        <authorList>
            <person name="Christiansen G."/>
            <person name="Goesmann A."/>
            <person name="Kurmayer R."/>
        </authorList>
    </citation>
    <scope>NUCLEOTIDE SEQUENCE [LARGE SCALE GENOMIC DNA]</scope>
    <source>
        <strain evidence="1 2">NIVA-CYA 126/8</strain>
    </source>
</reference>
<accession>A0A073CHX7</accession>
<dbReference type="AlphaFoldDB" id="A0A073CHX7"/>
<evidence type="ECO:0008006" key="3">
    <source>
        <dbReference type="Google" id="ProtNLM"/>
    </source>
</evidence>
<keyword evidence="2" id="KW-1185">Reference proteome</keyword>
<name>A0A073CHX7_PLAA1</name>
<dbReference type="HOGENOM" id="CLU_2792769_0_0_3"/>
<evidence type="ECO:0000313" key="1">
    <source>
        <dbReference type="EMBL" id="KEI67894.1"/>
    </source>
</evidence>
<dbReference type="STRING" id="388467.A19Y_3063"/>
<dbReference type="eggNOG" id="ENOG5032ZZY">
    <property type="taxonomic scope" value="Bacteria"/>
</dbReference>
<dbReference type="EMBL" id="CM002803">
    <property type="protein sequence ID" value="KEI67894.1"/>
    <property type="molecule type" value="Genomic_DNA"/>
</dbReference>
<dbReference type="Proteomes" id="UP000027395">
    <property type="component" value="Chromosome"/>
</dbReference>
<organism evidence="1 2">
    <name type="scientific">Planktothrix agardhii (strain NIVA-CYA 126/8)</name>
    <dbReference type="NCBI Taxonomy" id="388467"/>
    <lineage>
        <taxon>Bacteria</taxon>
        <taxon>Bacillati</taxon>
        <taxon>Cyanobacteriota</taxon>
        <taxon>Cyanophyceae</taxon>
        <taxon>Oscillatoriophycideae</taxon>
        <taxon>Oscillatoriales</taxon>
        <taxon>Microcoleaceae</taxon>
        <taxon>Planktothrix</taxon>
    </lineage>
</organism>